<accession>A0ABY4BX42</accession>
<organism evidence="1 2">
    <name type="scientific">Agromyces larvae</name>
    <dbReference type="NCBI Taxonomy" id="2929802"/>
    <lineage>
        <taxon>Bacteria</taxon>
        <taxon>Bacillati</taxon>
        <taxon>Actinomycetota</taxon>
        <taxon>Actinomycetes</taxon>
        <taxon>Micrococcales</taxon>
        <taxon>Microbacteriaceae</taxon>
        <taxon>Agromyces</taxon>
    </lineage>
</organism>
<evidence type="ECO:0000313" key="2">
    <source>
        <dbReference type="Proteomes" id="UP000832097"/>
    </source>
</evidence>
<proteinExistence type="predicted"/>
<name>A0ABY4BX42_9MICO</name>
<sequence>MTAPRTVLAASLKPILPKSWAIVESARTVDDIPTTVVQIIQRTITRLPAAPIGRHFVGMTLMISVPEQSMKHAEDTLDEQVDDFIHALDSIGIAWSNAEKVQTKGSKRIAYQITVNVISNKE</sequence>
<dbReference type="RefSeq" id="WP_243554922.1">
    <property type="nucleotide sequence ID" value="NZ_CP094528.1"/>
</dbReference>
<evidence type="ECO:0000313" key="1">
    <source>
        <dbReference type="EMBL" id="UOE43743.1"/>
    </source>
</evidence>
<dbReference type="Proteomes" id="UP000832097">
    <property type="component" value="Chromosome"/>
</dbReference>
<protein>
    <submittedName>
        <fullName evidence="1">Uncharacterized protein</fullName>
    </submittedName>
</protein>
<keyword evidence="2" id="KW-1185">Reference proteome</keyword>
<reference evidence="1 2" key="1">
    <citation type="submission" date="2022-03" db="EMBL/GenBank/DDBJ databases">
        <title>Mucilaginibacter sp. isolated from the gut of Protaetia brevitarsis seulensis larvae.</title>
        <authorList>
            <person name="Won M."/>
            <person name="Kim S.-J."/>
            <person name="Kwon S.-W."/>
        </authorList>
    </citation>
    <scope>NUCLEOTIDE SEQUENCE [LARGE SCALE GENOMIC DNA]</scope>
    <source>
        <strain evidence="1 2">CFWR-12</strain>
    </source>
</reference>
<gene>
    <name evidence="1" type="ORF">MTO99_16465</name>
</gene>
<dbReference type="EMBL" id="CP094528">
    <property type="protein sequence ID" value="UOE43743.1"/>
    <property type="molecule type" value="Genomic_DNA"/>
</dbReference>